<gene>
    <name evidence="2" type="ORF">PG2T_05345</name>
</gene>
<dbReference type="AlphaFoldDB" id="A0A1B1YSG9"/>
<dbReference type="OrthoDB" id="9757969at2"/>
<dbReference type="Pfam" id="PF05359">
    <property type="entry name" value="DUF748"/>
    <property type="match status" value="1"/>
</dbReference>
<dbReference type="Proteomes" id="UP000092952">
    <property type="component" value="Chromosome"/>
</dbReference>
<dbReference type="PANTHER" id="PTHR30441:SF8">
    <property type="entry name" value="DUF748 DOMAIN-CONTAINING PROTEIN"/>
    <property type="match status" value="1"/>
</dbReference>
<sequence length="675" mass="70868">MSLRQSALADASDAPLAQIAELAADELALDLAARRVSVGRISGRDNWLALARAPDGRINLQNLTRQAGSDETDPASPSWQVTLGALALTGQRLSISDETVQPALQQDLTLEQVDIGALGSPDKVPVSLTGSLADGGTFGLAGEAVLPAGPAELEITARGLPLPPLVPYLPDVGPVALRSGTAAATGQLTLGGPGPEFRGQVTLSHVDLWDTERDEALLELRTLRVDQLQASAQGVTSSKIWINRPVLRAVITENRQSNLSRFGPRDVAPVTDSPVTNDGPGPAPMRFAVDTVRVSRGTLHIEDRSLTPHFAVSIEQLKGDIDGLASDATQPARVALNGRIDQYAPATVEGSFTVGVPREAAFKLSFTGVEMATFTPYVSRFAGYRIERGTLDVDLDYTVTGPQVTGNNRIILNRLVLGERVDSPDALDLPLTLALAVLKDSRGVIDVALPLRGDLSNPQFDYGALIGKAIRALVVKAVKAPFTLLARLVGGKAKDLRTVAFAPGSAQLPATQTEALQKVAKALIARPQLTLHIHPLADQNDARALAQQALGAALGQAAGEDDDPFEGDADWTERLIALYEERFGNEPPAVPAPADTQPTAAEQRAAAARAGRERLLAAMAPDAAALRALAQARGEAIRAALMDNGVPVGRLAIVLPAEDAPLQPSATSELVLAGS</sequence>
<dbReference type="KEGG" id="gbi:PG2T_05345"/>
<evidence type="ECO:0000256" key="1">
    <source>
        <dbReference type="SAM" id="MobiDB-lite"/>
    </source>
</evidence>
<evidence type="ECO:0000313" key="3">
    <source>
        <dbReference type="Proteomes" id="UP000092952"/>
    </source>
</evidence>
<dbReference type="STRING" id="1810504.PG2T_05345"/>
<organism evidence="2 3">
    <name type="scientific">Immundisolibacter cernigliae</name>
    <dbReference type="NCBI Taxonomy" id="1810504"/>
    <lineage>
        <taxon>Bacteria</taxon>
        <taxon>Pseudomonadati</taxon>
        <taxon>Pseudomonadota</taxon>
        <taxon>Gammaproteobacteria</taxon>
        <taxon>Immundisolibacterales</taxon>
        <taxon>Immundisolibacteraceae</taxon>
        <taxon>Immundisolibacter</taxon>
    </lineage>
</organism>
<dbReference type="EMBL" id="CP014671">
    <property type="protein sequence ID" value="ANX03675.1"/>
    <property type="molecule type" value="Genomic_DNA"/>
</dbReference>
<proteinExistence type="predicted"/>
<keyword evidence="3" id="KW-1185">Reference proteome</keyword>
<reference evidence="3" key="1">
    <citation type="submission" date="2016-03" db="EMBL/GenBank/DDBJ databases">
        <title>Complete genome sequence of Solimmundus cernigliae, representing a novel lineage of polycyclic aromatic hydrocarbon degraders within the Gammaproteobacteria.</title>
        <authorList>
            <person name="Singleton D.R."/>
            <person name="Dickey A.N."/>
            <person name="Scholl E.H."/>
            <person name="Wright F.A."/>
            <person name="Aitken M.D."/>
        </authorList>
    </citation>
    <scope>NUCLEOTIDE SEQUENCE [LARGE SCALE GENOMIC DNA]</scope>
    <source>
        <strain evidence="3">TR3.2</strain>
    </source>
</reference>
<feature type="region of interest" description="Disordered" evidence="1">
    <location>
        <begin position="585"/>
        <end position="608"/>
    </location>
</feature>
<dbReference type="GO" id="GO:0090313">
    <property type="term" value="P:regulation of protein targeting to membrane"/>
    <property type="evidence" value="ECO:0007669"/>
    <property type="project" value="TreeGrafter"/>
</dbReference>
<evidence type="ECO:0000313" key="2">
    <source>
        <dbReference type="EMBL" id="ANX03675.1"/>
    </source>
</evidence>
<dbReference type="InterPro" id="IPR008023">
    <property type="entry name" value="DUF748"/>
</dbReference>
<dbReference type="GO" id="GO:0005886">
    <property type="term" value="C:plasma membrane"/>
    <property type="evidence" value="ECO:0007669"/>
    <property type="project" value="TreeGrafter"/>
</dbReference>
<dbReference type="Gene3D" id="3.30.1330.60">
    <property type="entry name" value="OmpA-like domain"/>
    <property type="match status" value="1"/>
</dbReference>
<dbReference type="InterPro" id="IPR036737">
    <property type="entry name" value="OmpA-like_sf"/>
</dbReference>
<name>A0A1B1YSG9_9GAMM</name>
<dbReference type="InterPro" id="IPR052894">
    <property type="entry name" value="AsmA-related"/>
</dbReference>
<feature type="region of interest" description="Disordered" evidence="1">
    <location>
        <begin position="262"/>
        <end position="284"/>
    </location>
</feature>
<dbReference type="InParanoid" id="A0A1B1YSG9"/>
<dbReference type="PANTHER" id="PTHR30441">
    <property type="entry name" value="DUF748 DOMAIN-CONTAINING PROTEIN"/>
    <property type="match status" value="1"/>
</dbReference>
<dbReference type="RefSeq" id="WP_068803237.1">
    <property type="nucleotide sequence ID" value="NZ_CP014671.1"/>
</dbReference>
<evidence type="ECO:0008006" key="4">
    <source>
        <dbReference type="Google" id="ProtNLM"/>
    </source>
</evidence>
<accession>A0A1B1YSG9</accession>
<protein>
    <recommendedName>
        <fullName evidence="4">DUF748 domain-containing protein</fullName>
    </recommendedName>
</protein>